<reference evidence="15" key="3">
    <citation type="submission" date="2024-01" db="EMBL/GenBank/DDBJ databases">
        <authorList>
            <person name="Coelho M.A."/>
            <person name="David-Palma M."/>
            <person name="Shea T."/>
            <person name="Sun S."/>
            <person name="Cuomo C.A."/>
            <person name="Heitman J."/>
        </authorList>
    </citation>
    <scope>NUCLEOTIDE SEQUENCE</scope>
    <source>
        <strain evidence="15">CBS 7841</strain>
    </source>
</reference>
<evidence type="ECO:0000256" key="11">
    <source>
        <dbReference type="ARBA" id="ARBA00038489"/>
    </source>
</evidence>
<evidence type="ECO:0000256" key="12">
    <source>
        <dbReference type="ARBA" id="ARBA00049091"/>
    </source>
</evidence>
<dbReference type="GO" id="GO:0008379">
    <property type="term" value="F:thioredoxin peroxidase activity"/>
    <property type="evidence" value="ECO:0007669"/>
    <property type="project" value="TreeGrafter"/>
</dbReference>
<dbReference type="GO" id="GO:0045454">
    <property type="term" value="P:cell redox homeostasis"/>
    <property type="evidence" value="ECO:0007669"/>
    <property type="project" value="TreeGrafter"/>
</dbReference>
<dbReference type="SUPFAM" id="SSF52833">
    <property type="entry name" value="Thioredoxin-like"/>
    <property type="match status" value="1"/>
</dbReference>
<dbReference type="Pfam" id="PF00578">
    <property type="entry name" value="AhpC-TSA"/>
    <property type="match status" value="1"/>
</dbReference>
<evidence type="ECO:0000256" key="2">
    <source>
        <dbReference type="ARBA" id="ARBA00011245"/>
    </source>
</evidence>
<comment type="catalytic activity">
    <reaction evidence="12">
        <text>a hydroperoxide + [thioredoxin]-dithiol = an alcohol + [thioredoxin]-disulfide + H2O</text>
        <dbReference type="Rhea" id="RHEA:62620"/>
        <dbReference type="Rhea" id="RHEA-COMP:10698"/>
        <dbReference type="Rhea" id="RHEA-COMP:10700"/>
        <dbReference type="ChEBI" id="CHEBI:15377"/>
        <dbReference type="ChEBI" id="CHEBI:29950"/>
        <dbReference type="ChEBI" id="CHEBI:30879"/>
        <dbReference type="ChEBI" id="CHEBI:35924"/>
        <dbReference type="ChEBI" id="CHEBI:50058"/>
        <dbReference type="EC" id="1.11.1.24"/>
    </reaction>
</comment>
<dbReference type="PANTHER" id="PTHR42801:SF23">
    <property type="entry name" value="PEROXIREDOXIN DOT5"/>
    <property type="match status" value="1"/>
</dbReference>
<dbReference type="InterPro" id="IPR000866">
    <property type="entry name" value="AhpC/TSA"/>
</dbReference>
<protein>
    <recommendedName>
        <fullName evidence="3">thioredoxin-dependent peroxiredoxin</fullName>
        <ecNumber evidence="3">1.11.1.24</ecNumber>
    </recommendedName>
    <alternativeName>
        <fullName evidence="13">Nuclear thiol peroxidase</fullName>
    </alternativeName>
    <alternativeName>
        <fullName evidence="10">Thioredoxin peroxidase</fullName>
    </alternativeName>
</protein>
<feature type="compositionally biased region" description="Basic and acidic residues" evidence="14">
    <location>
        <begin position="56"/>
        <end position="65"/>
    </location>
</feature>
<evidence type="ECO:0000313" key="16">
    <source>
        <dbReference type="Proteomes" id="UP000094043"/>
    </source>
</evidence>
<dbReference type="GO" id="GO:0034599">
    <property type="term" value="P:cellular response to oxidative stress"/>
    <property type="evidence" value="ECO:0007669"/>
    <property type="project" value="TreeGrafter"/>
</dbReference>
<comment type="subcellular location">
    <subcellularLocation>
        <location evidence="1">Nucleus</location>
    </subcellularLocation>
</comment>
<dbReference type="OrthoDB" id="338622at2759"/>
<reference evidence="15" key="2">
    <citation type="journal article" date="2022" name="Elife">
        <title>Obligate sexual reproduction of a homothallic fungus closely related to the Cryptococcus pathogenic species complex.</title>
        <authorList>
            <person name="Passer A.R."/>
            <person name="Clancey S.A."/>
            <person name="Shea T."/>
            <person name="David-Palma M."/>
            <person name="Averette A.F."/>
            <person name="Boekhout T."/>
            <person name="Porcel B.M."/>
            <person name="Nowrousian M."/>
            <person name="Cuomo C.A."/>
            <person name="Sun S."/>
            <person name="Heitman J."/>
            <person name="Coelho M.A."/>
        </authorList>
    </citation>
    <scope>NUCLEOTIDE SEQUENCE</scope>
    <source>
        <strain evidence="15">CBS 7841</strain>
    </source>
</reference>
<evidence type="ECO:0000256" key="8">
    <source>
        <dbReference type="ARBA" id="ARBA00023242"/>
    </source>
</evidence>
<organism evidence="15 16">
    <name type="scientific">Cryptococcus depauperatus CBS 7841</name>
    <dbReference type="NCBI Taxonomy" id="1295531"/>
    <lineage>
        <taxon>Eukaryota</taxon>
        <taxon>Fungi</taxon>
        <taxon>Dikarya</taxon>
        <taxon>Basidiomycota</taxon>
        <taxon>Agaricomycotina</taxon>
        <taxon>Tremellomycetes</taxon>
        <taxon>Tremellales</taxon>
        <taxon>Cryptococcaceae</taxon>
        <taxon>Cryptococcus</taxon>
    </lineage>
</organism>
<dbReference type="EMBL" id="CP143790">
    <property type="protein sequence ID" value="WVN90304.1"/>
    <property type="molecule type" value="Genomic_DNA"/>
</dbReference>
<keyword evidence="7" id="KW-1015">Disulfide bond</keyword>
<evidence type="ECO:0000313" key="15">
    <source>
        <dbReference type="EMBL" id="WVN90304.1"/>
    </source>
</evidence>
<dbReference type="VEuPathDB" id="FungiDB:L203_04220"/>
<accession>A0A1E3IDE2</accession>
<keyword evidence="16" id="KW-1185">Reference proteome</keyword>
<comment type="similarity">
    <text evidence="11">Belongs to the peroxiredoxin family. BCP/PrxQ subfamily.</text>
</comment>
<dbReference type="CDD" id="cd03017">
    <property type="entry name" value="PRX_BCP"/>
    <property type="match status" value="1"/>
</dbReference>
<evidence type="ECO:0000256" key="1">
    <source>
        <dbReference type="ARBA" id="ARBA00004123"/>
    </source>
</evidence>
<dbReference type="InterPro" id="IPR013766">
    <property type="entry name" value="Thioredoxin_domain"/>
</dbReference>
<evidence type="ECO:0000256" key="3">
    <source>
        <dbReference type="ARBA" id="ARBA00013017"/>
    </source>
</evidence>
<name>A0A1E3IDE2_9TREE</name>
<dbReference type="InterPro" id="IPR050924">
    <property type="entry name" value="Peroxiredoxin_BCP/PrxQ"/>
</dbReference>
<keyword evidence="9" id="KW-0676">Redox-active center</keyword>
<comment type="subunit">
    <text evidence="2">Monomer.</text>
</comment>
<dbReference type="GO" id="GO:0005737">
    <property type="term" value="C:cytoplasm"/>
    <property type="evidence" value="ECO:0007669"/>
    <property type="project" value="TreeGrafter"/>
</dbReference>
<dbReference type="GeneID" id="91089749"/>
<keyword evidence="5" id="KW-0049">Antioxidant</keyword>
<dbReference type="AlphaFoldDB" id="A0A1E3IDE2"/>
<dbReference type="EC" id="1.11.1.24" evidence="3"/>
<dbReference type="PROSITE" id="PS51352">
    <property type="entry name" value="THIOREDOXIN_2"/>
    <property type="match status" value="1"/>
</dbReference>
<evidence type="ECO:0000256" key="13">
    <source>
        <dbReference type="ARBA" id="ARBA00077538"/>
    </source>
</evidence>
<dbReference type="RefSeq" id="XP_066071004.1">
    <property type="nucleotide sequence ID" value="XM_066214907.1"/>
</dbReference>
<evidence type="ECO:0000256" key="4">
    <source>
        <dbReference type="ARBA" id="ARBA00022559"/>
    </source>
</evidence>
<sequence length="243" mass="26639">MPLSLPNLALPLRRSTRSTKRGSLAESEEKSPKPASKKAKKVTKSQTNILLDAGDLEPRVSDAESSRALGKNAVKAKPASPSYANEDDTEDDTLKEGDTLPKINLKNEQGETINVSTLCSEKGAVLFLYPKADTPGCTQQACGFRDIYGDIIALDYDVYGLSKDSPAAQEKWKIKKNLNYHLLCDPQSKLIKRLGAFVPPKSTKRSHFIFEKGTGKLINIDIGVKPVEDPHKVLSFLTKRGNT</sequence>
<keyword evidence="6" id="KW-0560">Oxidoreductase</keyword>
<dbReference type="GO" id="GO:0005634">
    <property type="term" value="C:nucleus"/>
    <property type="evidence" value="ECO:0007669"/>
    <property type="project" value="UniProtKB-SubCell"/>
</dbReference>
<dbReference type="KEGG" id="cdep:91089749"/>
<evidence type="ECO:0000256" key="5">
    <source>
        <dbReference type="ARBA" id="ARBA00022862"/>
    </source>
</evidence>
<keyword evidence="8" id="KW-0539">Nucleus</keyword>
<evidence type="ECO:0000256" key="7">
    <source>
        <dbReference type="ARBA" id="ARBA00023157"/>
    </source>
</evidence>
<evidence type="ECO:0000256" key="14">
    <source>
        <dbReference type="SAM" id="MobiDB-lite"/>
    </source>
</evidence>
<dbReference type="Gene3D" id="3.40.30.10">
    <property type="entry name" value="Glutaredoxin"/>
    <property type="match status" value="1"/>
</dbReference>
<gene>
    <name evidence="15" type="ORF">L203_105540</name>
</gene>
<dbReference type="FunFam" id="3.40.30.10:FF:000157">
    <property type="entry name" value="DOT5p Nuclear thiol peroxidase"/>
    <property type="match status" value="1"/>
</dbReference>
<evidence type="ECO:0000256" key="6">
    <source>
        <dbReference type="ARBA" id="ARBA00023002"/>
    </source>
</evidence>
<feature type="region of interest" description="Disordered" evidence="14">
    <location>
        <begin position="1"/>
        <end position="98"/>
    </location>
</feature>
<keyword evidence="4" id="KW-0575">Peroxidase</keyword>
<reference evidence="15" key="1">
    <citation type="submission" date="2016-06" db="EMBL/GenBank/DDBJ databases">
        <authorList>
            <person name="Cuomo C."/>
            <person name="Litvintseva A."/>
            <person name="Heitman J."/>
            <person name="Chen Y."/>
            <person name="Sun S."/>
            <person name="Springer D."/>
            <person name="Dromer F."/>
            <person name="Young S."/>
            <person name="Zeng Q."/>
            <person name="Chapman S."/>
            <person name="Gujja S."/>
            <person name="Saif S."/>
            <person name="Birren B."/>
        </authorList>
    </citation>
    <scope>NUCLEOTIDE SEQUENCE</scope>
    <source>
        <strain evidence="15">CBS 7841</strain>
    </source>
</reference>
<proteinExistence type="inferred from homology"/>
<dbReference type="InterPro" id="IPR036249">
    <property type="entry name" value="Thioredoxin-like_sf"/>
</dbReference>
<dbReference type="Proteomes" id="UP000094043">
    <property type="component" value="Chromosome 7"/>
</dbReference>
<evidence type="ECO:0000256" key="10">
    <source>
        <dbReference type="ARBA" id="ARBA00032824"/>
    </source>
</evidence>
<dbReference type="PANTHER" id="PTHR42801">
    <property type="entry name" value="THIOREDOXIN-DEPENDENT PEROXIDE REDUCTASE"/>
    <property type="match status" value="1"/>
</dbReference>
<evidence type="ECO:0000256" key="9">
    <source>
        <dbReference type="ARBA" id="ARBA00023284"/>
    </source>
</evidence>